<evidence type="ECO:0000313" key="1">
    <source>
        <dbReference type="EMBL" id="MBW0471375.1"/>
    </source>
</evidence>
<sequence>MAINSGKSLVSGHRDISWIKEEEYWSNHKNSQKSNENPEWFLQIKPESCPEISIIVLPYIEFEDIFEKEKSPSETFIPYPWKELPGSNLTEYEFLELLTWDGIEGNFGNQYWNEIFKMDEKIRKLLFWRTKECQDWFNLHYFEMKNGKIRKISRGYIVKNATWDCHWEETLIPDILRIKK</sequence>
<organism evidence="1 2">
    <name type="scientific">Austropuccinia psidii MF-1</name>
    <dbReference type="NCBI Taxonomy" id="1389203"/>
    <lineage>
        <taxon>Eukaryota</taxon>
        <taxon>Fungi</taxon>
        <taxon>Dikarya</taxon>
        <taxon>Basidiomycota</taxon>
        <taxon>Pucciniomycotina</taxon>
        <taxon>Pucciniomycetes</taxon>
        <taxon>Pucciniales</taxon>
        <taxon>Sphaerophragmiaceae</taxon>
        <taxon>Austropuccinia</taxon>
    </lineage>
</organism>
<comment type="caution">
    <text evidence="1">The sequence shown here is derived from an EMBL/GenBank/DDBJ whole genome shotgun (WGS) entry which is preliminary data.</text>
</comment>
<evidence type="ECO:0000313" key="2">
    <source>
        <dbReference type="Proteomes" id="UP000765509"/>
    </source>
</evidence>
<dbReference type="AlphaFoldDB" id="A0A9Q3BV82"/>
<reference evidence="1" key="1">
    <citation type="submission" date="2021-03" db="EMBL/GenBank/DDBJ databases">
        <title>Draft genome sequence of rust myrtle Austropuccinia psidii MF-1, a brazilian biotype.</title>
        <authorList>
            <person name="Quecine M.C."/>
            <person name="Pachon D.M.R."/>
            <person name="Bonatelli M.L."/>
            <person name="Correr F.H."/>
            <person name="Franceschini L.M."/>
            <person name="Leite T.F."/>
            <person name="Margarido G.R.A."/>
            <person name="Almeida C.A."/>
            <person name="Ferrarezi J.A."/>
            <person name="Labate C.A."/>
        </authorList>
    </citation>
    <scope>NUCLEOTIDE SEQUENCE</scope>
    <source>
        <strain evidence="1">MF-1</strain>
    </source>
</reference>
<gene>
    <name evidence="1" type="ORF">O181_011090</name>
</gene>
<dbReference type="EMBL" id="AVOT02002740">
    <property type="protein sequence ID" value="MBW0471375.1"/>
    <property type="molecule type" value="Genomic_DNA"/>
</dbReference>
<name>A0A9Q3BV82_9BASI</name>
<proteinExistence type="predicted"/>
<dbReference type="Proteomes" id="UP000765509">
    <property type="component" value="Unassembled WGS sequence"/>
</dbReference>
<protein>
    <submittedName>
        <fullName evidence="1">Uncharacterized protein</fullName>
    </submittedName>
</protein>
<accession>A0A9Q3BV82</accession>
<keyword evidence="2" id="KW-1185">Reference proteome</keyword>